<sequence length="218" mass="22507">MRALIVAHGQPSDPGPAARALEALAGRVAVDLPGWQVAAATLAEPGRLAETAKGEGLLFPLFMASGWFTRKAIPARLAEAGAGDWQMLTPLGEMQSFQDLAVTVARESGAARLVLAAHGSGKAPEPAAIADHVAGRISAEAGIAAEARFIDHRPQLLEATGYGPDSACLPYFAMSGEHVERDIPDALARAGFQGRILPALGLDVRVPGLIAAALRAAL</sequence>
<dbReference type="EMBL" id="JAVDBT010000005">
    <property type="protein sequence ID" value="MDQ2065998.1"/>
    <property type="molecule type" value="Genomic_DNA"/>
</dbReference>
<proteinExistence type="predicted"/>
<name>A0ABU0VWW5_9RHOB</name>
<comment type="caution">
    <text evidence="1">The sequence shown here is derived from an EMBL/GenBank/DDBJ whole genome shotgun (WGS) entry which is preliminary data.</text>
</comment>
<gene>
    <name evidence="1" type="ORF">Q9295_06420</name>
</gene>
<keyword evidence="2" id="KW-1185">Reference proteome</keyword>
<evidence type="ECO:0000313" key="2">
    <source>
        <dbReference type="Proteomes" id="UP001239680"/>
    </source>
</evidence>
<dbReference type="Gene3D" id="3.40.50.1400">
    <property type="match status" value="2"/>
</dbReference>
<dbReference type="SUPFAM" id="SSF53800">
    <property type="entry name" value="Chelatase"/>
    <property type="match status" value="2"/>
</dbReference>
<dbReference type="Proteomes" id="UP001239680">
    <property type="component" value="Unassembled WGS sequence"/>
</dbReference>
<dbReference type="RefSeq" id="WP_306679694.1">
    <property type="nucleotide sequence ID" value="NZ_JAVDBT010000005.1"/>
</dbReference>
<accession>A0ABU0VWW5</accession>
<evidence type="ECO:0000313" key="1">
    <source>
        <dbReference type="EMBL" id="MDQ2065998.1"/>
    </source>
</evidence>
<organism evidence="1 2">
    <name type="scientific">Pseudogemmobacter lacusdianii</name>
    <dbReference type="NCBI Taxonomy" id="3069608"/>
    <lineage>
        <taxon>Bacteria</taxon>
        <taxon>Pseudomonadati</taxon>
        <taxon>Pseudomonadota</taxon>
        <taxon>Alphaproteobacteria</taxon>
        <taxon>Rhodobacterales</taxon>
        <taxon>Paracoccaceae</taxon>
        <taxon>Pseudogemmobacter</taxon>
    </lineage>
</organism>
<protein>
    <submittedName>
        <fullName evidence="1">Cobalamin biosynthesis protein CbiX</fullName>
    </submittedName>
</protein>
<reference evidence="1 2" key="1">
    <citation type="submission" date="2023-08" db="EMBL/GenBank/DDBJ databases">
        <title>Characterization of two Paracoccaceae strains isolated from Phycosphere and proposal of Xinfangfangia lacusdiani sp. nov.</title>
        <authorList>
            <person name="Deng Y."/>
            <person name="Zhang Y.Q."/>
        </authorList>
    </citation>
    <scope>NUCLEOTIDE SEQUENCE [LARGE SCALE GENOMIC DNA]</scope>
    <source>
        <strain evidence="1 2">CPCC 101601</strain>
    </source>
</reference>